<name>A0AAC9W3W9_EUBLI</name>
<protein>
    <submittedName>
        <fullName evidence="1">Uncharacterized protein</fullName>
    </submittedName>
</protein>
<dbReference type="KEGG" id="elim:B2M23_13780"/>
<evidence type="ECO:0000313" key="1">
    <source>
        <dbReference type="EMBL" id="ARD66537.1"/>
    </source>
</evidence>
<gene>
    <name evidence="1" type="ORF">B2M23_13780</name>
</gene>
<organism evidence="1 2">
    <name type="scientific">Eubacterium limosum</name>
    <dbReference type="NCBI Taxonomy" id="1736"/>
    <lineage>
        <taxon>Bacteria</taxon>
        <taxon>Bacillati</taxon>
        <taxon>Bacillota</taxon>
        <taxon>Clostridia</taxon>
        <taxon>Eubacteriales</taxon>
        <taxon>Eubacteriaceae</taxon>
        <taxon>Eubacterium</taxon>
    </lineage>
</organism>
<dbReference type="Proteomes" id="UP000192391">
    <property type="component" value="Chromosome"/>
</dbReference>
<dbReference type="RefSeq" id="WP_052237024.1">
    <property type="nucleotide sequence ID" value="NZ_CP019962.1"/>
</dbReference>
<proteinExistence type="predicted"/>
<sequence>MKKQTNILIIVLLVLLTAAGGVIAWLVTHRPDPLELEPNVVALTPTPAGQTAPDGIQIPGYPTLTVDSATGTVNTVFQNPEGNRCTFELTLTRTDTGEELWHSGKFKPGTGIQNPALTVTPPPGTYPAALTYTTTSLKDQSPMNGAVINTELVVK</sequence>
<dbReference type="EMBL" id="CP019962">
    <property type="protein sequence ID" value="ARD66537.1"/>
    <property type="molecule type" value="Genomic_DNA"/>
</dbReference>
<dbReference type="AlphaFoldDB" id="A0AAC9W3W9"/>
<accession>A0AAC9W3W9</accession>
<evidence type="ECO:0000313" key="2">
    <source>
        <dbReference type="Proteomes" id="UP000192391"/>
    </source>
</evidence>
<reference evidence="2" key="1">
    <citation type="journal article" date="2017" name="Sci. Rep.">
        <title>Determination of the Genome and Primary Transcriptome of Syngas Fermenting Eubacterium limosum ATCC 8486.</title>
        <authorList>
            <person name="Song Y."/>
            <person name="Shin J."/>
            <person name="Jeong Y."/>
            <person name="Jin S."/>
            <person name="Lee J.K."/>
            <person name="Kim D.R."/>
            <person name="Kim S.C."/>
            <person name="Cho S."/>
            <person name="Cho B.K."/>
        </authorList>
    </citation>
    <scope>NUCLEOTIDE SEQUENCE [LARGE SCALE GENOMIC DNA]</scope>
    <source>
        <strain evidence="2">ATCC 8486</strain>
    </source>
</reference>